<dbReference type="GO" id="GO:0016746">
    <property type="term" value="F:acyltransferase activity"/>
    <property type="evidence" value="ECO:0007669"/>
    <property type="project" value="UniProtKB-KW"/>
</dbReference>
<evidence type="ECO:0000313" key="5">
    <source>
        <dbReference type="Proteomes" id="UP001269819"/>
    </source>
</evidence>
<dbReference type="EC" id="2.3.1.-" evidence="4"/>
<reference evidence="4 5" key="1">
    <citation type="submission" date="2023-10" db="EMBL/GenBank/DDBJ databases">
        <title>Characteristics and mechanism of a salt-tolerant marine origin heterotrophic nitrifying- aerobic denitrifying bacteria Marinobacter xestospongiae HN1.</title>
        <authorList>
            <person name="Qi R."/>
        </authorList>
    </citation>
    <scope>NUCLEOTIDE SEQUENCE [LARGE SCALE GENOMIC DNA]</scope>
    <source>
        <strain evidence="4 5">HN1</strain>
    </source>
</reference>
<keyword evidence="2 4" id="KW-0012">Acyltransferase</keyword>
<evidence type="ECO:0000259" key="3">
    <source>
        <dbReference type="PROSITE" id="PS51186"/>
    </source>
</evidence>
<dbReference type="Proteomes" id="UP001269819">
    <property type="component" value="Unassembled WGS sequence"/>
</dbReference>
<dbReference type="PANTHER" id="PTHR43800:SF1">
    <property type="entry name" value="PEPTIDYL-LYSINE N-ACETYLTRANSFERASE YJAB"/>
    <property type="match status" value="1"/>
</dbReference>
<proteinExistence type="predicted"/>
<evidence type="ECO:0000256" key="2">
    <source>
        <dbReference type="ARBA" id="ARBA00023315"/>
    </source>
</evidence>
<sequence length="147" mass="16423">MIRPFREQDMTAVLDIWLAASIQAHDFIEPAFWQAQVEAMREQYLPASETWVWCHDNNVVGGFLSLYGDTLAALFVAPEFQGQGIGQSLIAVAREQRPTLELTVYSANAKAVAFYRRQGFSVTGEAPDAHTGAPELTMVWHREPPVT</sequence>
<evidence type="ECO:0000256" key="1">
    <source>
        <dbReference type="ARBA" id="ARBA00022679"/>
    </source>
</evidence>
<dbReference type="NCBIfam" id="NF007853">
    <property type="entry name" value="PRK10562.1"/>
    <property type="match status" value="1"/>
</dbReference>
<dbReference type="RefSeq" id="WP_316975273.1">
    <property type="nucleotide sequence ID" value="NZ_JAWIIJ010000022.1"/>
</dbReference>
<dbReference type="EMBL" id="JAWIIJ010000022">
    <property type="protein sequence ID" value="MDV2080942.1"/>
    <property type="molecule type" value="Genomic_DNA"/>
</dbReference>
<accession>A0ABU3W430</accession>
<dbReference type="InterPro" id="IPR016181">
    <property type="entry name" value="Acyl_CoA_acyltransferase"/>
</dbReference>
<protein>
    <submittedName>
        <fullName evidence="4">N-acetyltransferase</fullName>
        <ecNumber evidence="4">2.3.1.-</ecNumber>
    </submittedName>
</protein>
<feature type="domain" description="N-acetyltransferase" evidence="3">
    <location>
        <begin position="1"/>
        <end position="143"/>
    </location>
</feature>
<comment type="caution">
    <text evidence="4">The sequence shown here is derived from an EMBL/GenBank/DDBJ whole genome shotgun (WGS) entry which is preliminary data.</text>
</comment>
<dbReference type="Gene3D" id="3.40.630.30">
    <property type="match status" value="1"/>
</dbReference>
<evidence type="ECO:0000313" key="4">
    <source>
        <dbReference type="EMBL" id="MDV2080942.1"/>
    </source>
</evidence>
<organism evidence="4 5">
    <name type="scientific">Marinobacter xestospongiae</name>
    <dbReference type="NCBI Taxonomy" id="994319"/>
    <lineage>
        <taxon>Bacteria</taxon>
        <taxon>Pseudomonadati</taxon>
        <taxon>Pseudomonadota</taxon>
        <taxon>Gammaproteobacteria</taxon>
        <taxon>Pseudomonadales</taxon>
        <taxon>Marinobacteraceae</taxon>
        <taxon>Marinobacter</taxon>
    </lineage>
</organism>
<keyword evidence="5" id="KW-1185">Reference proteome</keyword>
<dbReference type="CDD" id="cd04301">
    <property type="entry name" value="NAT_SF"/>
    <property type="match status" value="1"/>
</dbReference>
<name>A0ABU3W430_9GAMM</name>
<dbReference type="InterPro" id="IPR000182">
    <property type="entry name" value="GNAT_dom"/>
</dbReference>
<keyword evidence="1 4" id="KW-0808">Transferase</keyword>
<dbReference type="PROSITE" id="PS51186">
    <property type="entry name" value="GNAT"/>
    <property type="match status" value="1"/>
</dbReference>
<gene>
    <name evidence="4" type="ORF">RYS15_19815</name>
</gene>
<dbReference type="Pfam" id="PF13673">
    <property type="entry name" value="Acetyltransf_10"/>
    <property type="match status" value="1"/>
</dbReference>
<dbReference type="SUPFAM" id="SSF55729">
    <property type="entry name" value="Acyl-CoA N-acyltransferases (Nat)"/>
    <property type="match status" value="1"/>
</dbReference>
<dbReference type="PANTHER" id="PTHR43800">
    <property type="entry name" value="PEPTIDYL-LYSINE N-ACETYLTRANSFERASE YJAB"/>
    <property type="match status" value="1"/>
</dbReference>